<dbReference type="AlphaFoldDB" id="A0A9D4RK36"/>
<keyword evidence="3" id="KW-1185">Reference proteome</keyword>
<dbReference type="Proteomes" id="UP000828390">
    <property type="component" value="Unassembled WGS sequence"/>
</dbReference>
<reference evidence="2" key="2">
    <citation type="submission" date="2020-11" db="EMBL/GenBank/DDBJ databases">
        <authorList>
            <person name="McCartney M.A."/>
            <person name="Auch B."/>
            <person name="Kono T."/>
            <person name="Mallez S."/>
            <person name="Becker A."/>
            <person name="Gohl D.M."/>
            <person name="Silverstein K.A.T."/>
            <person name="Koren S."/>
            <person name="Bechman K.B."/>
            <person name="Herman A."/>
            <person name="Abrahante J.E."/>
            <person name="Garbe J."/>
        </authorList>
    </citation>
    <scope>NUCLEOTIDE SEQUENCE</scope>
    <source>
        <strain evidence="2">Duluth1</strain>
        <tissue evidence="2">Whole animal</tissue>
    </source>
</reference>
<dbReference type="EMBL" id="JAIWYP010000002">
    <property type="protein sequence ID" value="KAH3870493.1"/>
    <property type="molecule type" value="Genomic_DNA"/>
</dbReference>
<protein>
    <submittedName>
        <fullName evidence="2">Uncharacterized protein</fullName>
    </submittedName>
</protein>
<organism evidence="2 3">
    <name type="scientific">Dreissena polymorpha</name>
    <name type="common">Zebra mussel</name>
    <name type="synonym">Mytilus polymorpha</name>
    <dbReference type="NCBI Taxonomy" id="45954"/>
    <lineage>
        <taxon>Eukaryota</taxon>
        <taxon>Metazoa</taxon>
        <taxon>Spiralia</taxon>
        <taxon>Lophotrochozoa</taxon>
        <taxon>Mollusca</taxon>
        <taxon>Bivalvia</taxon>
        <taxon>Autobranchia</taxon>
        <taxon>Heteroconchia</taxon>
        <taxon>Euheterodonta</taxon>
        <taxon>Imparidentia</taxon>
        <taxon>Neoheterodontei</taxon>
        <taxon>Myida</taxon>
        <taxon>Dreissenoidea</taxon>
        <taxon>Dreissenidae</taxon>
        <taxon>Dreissena</taxon>
    </lineage>
</organism>
<name>A0A9D4RK36_DREPO</name>
<sequence>MSKDMERRSCCSEFVYLDITEDVAVFLPAYKLNGLCLKRKKMEVKTGKVKREKPTMTKKKNKQMTQPVNHRPVAQPARVVIPRLYLLHFPTGLSTCL</sequence>
<feature type="compositionally biased region" description="Basic residues" evidence="1">
    <location>
        <begin position="46"/>
        <end position="62"/>
    </location>
</feature>
<feature type="region of interest" description="Disordered" evidence="1">
    <location>
        <begin position="46"/>
        <end position="72"/>
    </location>
</feature>
<gene>
    <name evidence="2" type="ORF">DPMN_033681</name>
</gene>
<evidence type="ECO:0000256" key="1">
    <source>
        <dbReference type="SAM" id="MobiDB-lite"/>
    </source>
</evidence>
<evidence type="ECO:0000313" key="3">
    <source>
        <dbReference type="Proteomes" id="UP000828390"/>
    </source>
</evidence>
<proteinExistence type="predicted"/>
<accession>A0A9D4RK36</accession>
<comment type="caution">
    <text evidence="2">The sequence shown here is derived from an EMBL/GenBank/DDBJ whole genome shotgun (WGS) entry which is preliminary data.</text>
</comment>
<reference evidence="2" key="1">
    <citation type="journal article" date="2019" name="bioRxiv">
        <title>The Genome of the Zebra Mussel, Dreissena polymorpha: A Resource for Invasive Species Research.</title>
        <authorList>
            <person name="McCartney M.A."/>
            <person name="Auch B."/>
            <person name="Kono T."/>
            <person name="Mallez S."/>
            <person name="Zhang Y."/>
            <person name="Obille A."/>
            <person name="Becker A."/>
            <person name="Abrahante J.E."/>
            <person name="Garbe J."/>
            <person name="Badalamenti J.P."/>
            <person name="Herman A."/>
            <person name="Mangelson H."/>
            <person name="Liachko I."/>
            <person name="Sullivan S."/>
            <person name="Sone E.D."/>
            <person name="Koren S."/>
            <person name="Silverstein K.A.T."/>
            <person name="Beckman K.B."/>
            <person name="Gohl D.M."/>
        </authorList>
    </citation>
    <scope>NUCLEOTIDE SEQUENCE</scope>
    <source>
        <strain evidence="2">Duluth1</strain>
        <tissue evidence="2">Whole animal</tissue>
    </source>
</reference>
<evidence type="ECO:0000313" key="2">
    <source>
        <dbReference type="EMBL" id="KAH3870493.1"/>
    </source>
</evidence>